<sequence>MKNYHSRAELKREVKNLLKRRWTTGVLLYLIPLLITGMGNTANNHNPNTKFVYGSTDFYVNFTMLFRVLAITGIITFILGVIFSLISISATFRGLDWVNDPELDVQPLKSNFTYFRSPDWWKLMLTYLLVNVFTFLWSLLLIVPGIIKMFSYSQTYFIYKDLNDRNLADDYSLTDYITKSKELMSGNKWRYFVLQLSFLGWFILGGVTVIGMLWVFPYYKLTMANFYKDLAEQNKDILGY</sequence>
<gene>
    <name evidence="2" type="ORF">BTM29_02745</name>
</gene>
<protein>
    <recommendedName>
        <fullName evidence="4">Integral membrane protein</fullName>
    </recommendedName>
</protein>
<dbReference type="RefSeq" id="WP_076614044.1">
    <property type="nucleotide sequence ID" value="NZ_CP019323.1"/>
</dbReference>
<dbReference type="OrthoDB" id="9784844at2"/>
<feature type="transmembrane region" description="Helical" evidence="1">
    <location>
        <begin position="21"/>
        <end position="39"/>
    </location>
</feature>
<dbReference type="EMBL" id="CP019323">
    <property type="protein sequence ID" value="APX71540.1"/>
    <property type="molecule type" value="Genomic_DNA"/>
</dbReference>
<dbReference type="AlphaFoldDB" id="A0A1P8Q0Z9"/>
<evidence type="ECO:0008006" key="4">
    <source>
        <dbReference type="Google" id="ProtNLM"/>
    </source>
</evidence>
<keyword evidence="1" id="KW-1133">Transmembrane helix</keyword>
<dbReference type="InterPro" id="IPR010380">
    <property type="entry name" value="DUF975"/>
</dbReference>
<evidence type="ECO:0000313" key="2">
    <source>
        <dbReference type="EMBL" id="APX71540.1"/>
    </source>
</evidence>
<dbReference type="KEGG" id="lalw:BTM29_02745"/>
<keyword evidence="1" id="KW-0812">Transmembrane</keyword>
<dbReference type="STRING" id="1847728.BTM29_02745"/>
<dbReference type="PANTHER" id="PTHR40076">
    <property type="entry name" value="MEMBRANE PROTEIN-RELATED"/>
    <property type="match status" value="1"/>
</dbReference>
<feature type="transmembrane region" description="Helical" evidence="1">
    <location>
        <begin position="192"/>
        <end position="216"/>
    </location>
</feature>
<name>A0A1P8Q0Z9_9LACO</name>
<keyword evidence="1" id="KW-0472">Membrane</keyword>
<feature type="transmembrane region" description="Helical" evidence="1">
    <location>
        <begin position="59"/>
        <end position="86"/>
    </location>
</feature>
<evidence type="ECO:0000313" key="3">
    <source>
        <dbReference type="Proteomes" id="UP000187499"/>
    </source>
</evidence>
<keyword evidence="3" id="KW-1185">Reference proteome</keyword>
<accession>A0A1P8Q0Z9</accession>
<dbReference type="Proteomes" id="UP000187499">
    <property type="component" value="Chromosome"/>
</dbReference>
<organism evidence="2 3">
    <name type="scientific">Companilactobacillus allii</name>
    <dbReference type="NCBI Taxonomy" id="1847728"/>
    <lineage>
        <taxon>Bacteria</taxon>
        <taxon>Bacillati</taxon>
        <taxon>Bacillota</taxon>
        <taxon>Bacilli</taxon>
        <taxon>Lactobacillales</taxon>
        <taxon>Lactobacillaceae</taxon>
        <taxon>Companilactobacillus</taxon>
    </lineage>
</organism>
<proteinExistence type="predicted"/>
<evidence type="ECO:0000256" key="1">
    <source>
        <dbReference type="SAM" id="Phobius"/>
    </source>
</evidence>
<dbReference type="Pfam" id="PF06161">
    <property type="entry name" value="DUF975"/>
    <property type="match status" value="1"/>
</dbReference>
<feature type="transmembrane region" description="Helical" evidence="1">
    <location>
        <begin position="125"/>
        <end position="147"/>
    </location>
</feature>
<reference evidence="3" key="1">
    <citation type="submission" date="2016-12" db="EMBL/GenBank/DDBJ databases">
        <authorList>
            <person name="Jung M.Y."/>
            <person name="Lee S.H."/>
        </authorList>
    </citation>
    <scope>NUCLEOTIDE SEQUENCE [LARGE SCALE GENOMIC DNA]</scope>
    <source>
        <strain evidence="3">WiKim39</strain>
    </source>
</reference>
<dbReference type="PANTHER" id="PTHR40076:SF1">
    <property type="entry name" value="MEMBRANE PROTEIN"/>
    <property type="match status" value="1"/>
</dbReference>